<dbReference type="SUPFAM" id="SSF160904">
    <property type="entry name" value="Jann2411-like"/>
    <property type="match status" value="1"/>
</dbReference>
<feature type="domain" description="Zinc finger CGNR" evidence="2">
    <location>
        <begin position="111"/>
        <end position="153"/>
    </location>
</feature>
<dbReference type="EMBL" id="JAGGMS010000001">
    <property type="protein sequence ID" value="MBP2180199.1"/>
    <property type="molecule type" value="Genomic_DNA"/>
</dbReference>
<evidence type="ECO:0000259" key="2">
    <source>
        <dbReference type="Pfam" id="PF11706"/>
    </source>
</evidence>
<evidence type="ECO:0000313" key="4">
    <source>
        <dbReference type="Proteomes" id="UP000741013"/>
    </source>
</evidence>
<feature type="region of interest" description="Disordered" evidence="1">
    <location>
        <begin position="139"/>
        <end position="172"/>
    </location>
</feature>
<sequence>MRSTLEADVTLVLDFLNTLDVDDGTDELETADSWRAWASARSLRAGTVREARTARSSLRSLVGDPMASAAPLSEPVRIEVRADGPALVADTAVGAILTAAARLSLLGDFGRLKICPADDCRWAFYDRSRNRSRSWCSMSSCGNREKARAWRQRTTTPPTPVDNPGDNSPPCG</sequence>
<dbReference type="InterPro" id="IPR021005">
    <property type="entry name" value="Znf_CGNR"/>
</dbReference>
<protein>
    <submittedName>
        <fullName evidence="3">RNA-binding Zn ribbon-like protein</fullName>
    </submittedName>
</protein>
<evidence type="ECO:0000313" key="3">
    <source>
        <dbReference type="EMBL" id="MBP2180199.1"/>
    </source>
</evidence>
<organism evidence="3 4">
    <name type="scientific">Amycolatopsis magusensis</name>
    <dbReference type="NCBI Taxonomy" id="882444"/>
    <lineage>
        <taxon>Bacteria</taxon>
        <taxon>Bacillati</taxon>
        <taxon>Actinomycetota</taxon>
        <taxon>Actinomycetes</taxon>
        <taxon>Pseudonocardiales</taxon>
        <taxon>Pseudonocardiaceae</taxon>
        <taxon>Amycolatopsis</taxon>
    </lineage>
</organism>
<dbReference type="Proteomes" id="UP000741013">
    <property type="component" value="Unassembled WGS sequence"/>
</dbReference>
<accession>A0ABS4PL82</accession>
<reference evidence="3 4" key="1">
    <citation type="submission" date="2021-03" db="EMBL/GenBank/DDBJ databases">
        <title>Sequencing the genomes of 1000 actinobacteria strains.</title>
        <authorList>
            <person name="Klenk H.-P."/>
        </authorList>
    </citation>
    <scope>NUCLEOTIDE SEQUENCE [LARGE SCALE GENOMIC DNA]</scope>
    <source>
        <strain evidence="3 4">DSM 45510</strain>
    </source>
</reference>
<dbReference type="InterPro" id="IPR023286">
    <property type="entry name" value="ABATE_dom_sf"/>
</dbReference>
<dbReference type="Pfam" id="PF11706">
    <property type="entry name" value="zf-CGNR"/>
    <property type="match status" value="1"/>
</dbReference>
<name>A0ABS4PL82_9PSEU</name>
<dbReference type="PANTHER" id="PTHR35525">
    <property type="entry name" value="BLL6575 PROTEIN"/>
    <property type="match status" value="1"/>
</dbReference>
<dbReference type="Gene3D" id="1.10.3300.10">
    <property type="entry name" value="Jann2411-like domain"/>
    <property type="match status" value="1"/>
</dbReference>
<gene>
    <name evidence="3" type="ORF">JOM49_001725</name>
</gene>
<evidence type="ECO:0000256" key="1">
    <source>
        <dbReference type="SAM" id="MobiDB-lite"/>
    </source>
</evidence>
<dbReference type="PANTHER" id="PTHR35525:SF3">
    <property type="entry name" value="BLL6575 PROTEIN"/>
    <property type="match status" value="1"/>
</dbReference>
<proteinExistence type="predicted"/>
<dbReference type="InterPro" id="IPR010852">
    <property type="entry name" value="ABATE"/>
</dbReference>
<keyword evidence="4" id="KW-1185">Reference proteome</keyword>
<comment type="caution">
    <text evidence="3">The sequence shown here is derived from an EMBL/GenBank/DDBJ whole genome shotgun (WGS) entry which is preliminary data.</text>
</comment>